<dbReference type="AlphaFoldDB" id="A0A0F9M4V2"/>
<reference evidence="2" key="1">
    <citation type="journal article" date="2015" name="Nature">
        <title>Complex archaea that bridge the gap between prokaryotes and eukaryotes.</title>
        <authorList>
            <person name="Spang A."/>
            <person name="Saw J.H."/>
            <person name="Jorgensen S.L."/>
            <person name="Zaremba-Niedzwiedzka K."/>
            <person name="Martijn J."/>
            <person name="Lind A.E."/>
            <person name="van Eijk R."/>
            <person name="Schleper C."/>
            <person name="Guy L."/>
            <person name="Ettema T.J."/>
        </authorList>
    </citation>
    <scope>NUCLEOTIDE SEQUENCE</scope>
</reference>
<feature type="region of interest" description="Disordered" evidence="1">
    <location>
        <begin position="1"/>
        <end position="24"/>
    </location>
</feature>
<organism evidence="2">
    <name type="scientific">marine sediment metagenome</name>
    <dbReference type="NCBI Taxonomy" id="412755"/>
    <lineage>
        <taxon>unclassified sequences</taxon>
        <taxon>metagenomes</taxon>
        <taxon>ecological metagenomes</taxon>
    </lineage>
</organism>
<proteinExistence type="predicted"/>
<name>A0A0F9M4V2_9ZZZZ</name>
<feature type="compositionally biased region" description="Basic and acidic residues" evidence="1">
    <location>
        <begin position="1"/>
        <end position="14"/>
    </location>
</feature>
<protein>
    <submittedName>
        <fullName evidence="2">Uncharacterized protein</fullName>
    </submittedName>
</protein>
<evidence type="ECO:0000256" key="1">
    <source>
        <dbReference type="SAM" id="MobiDB-lite"/>
    </source>
</evidence>
<dbReference type="SUPFAM" id="SSF46689">
    <property type="entry name" value="Homeodomain-like"/>
    <property type="match status" value="1"/>
</dbReference>
<feature type="compositionally biased region" description="Basic residues" evidence="1">
    <location>
        <begin position="132"/>
        <end position="150"/>
    </location>
</feature>
<feature type="non-terminal residue" evidence="2">
    <location>
        <position position="1"/>
    </location>
</feature>
<sequence length="201" mass="22133">HDDPAKKSRGDQGPRRRGRMTSALDRQDIVALIDEATAAGARQSAACAELNLSARTLQRWKDTEGGIREDRRPFAERPAPANRLSEEERDLIVVTCAAPEFASLPPSQIVPRLADRGTWIVSESSFYRVLRKRGQNHRRGRARPTIRRKPPTSFEAKASGPASMCPTGRPEASPPSRRRGFGFRASFTGTTWSIVTAPSAS</sequence>
<comment type="caution">
    <text evidence="2">The sequence shown here is derived from an EMBL/GenBank/DDBJ whole genome shotgun (WGS) entry which is preliminary data.</text>
</comment>
<evidence type="ECO:0000313" key="2">
    <source>
        <dbReference type="EMBL" id="KKM94366.1"/>
    </source>
</evidence>
<feature type="region of interest" description="Disordered" evidence="1">
    <location>
        <begin position="132"/>
        <end position="183"/>
    </location>
</feature>
<dbReference type="InterPro" id="IPR009057">
    <property type="entry name" value="Homeodomain-like_sf"/>
</dbReference>
<accession>A0A0F9M4V2</accession>
<gene>
    <name evidence="2" type="ORF">LCGC14_1199100</name>
</gene>
<dbReference type="EMBL" id="LAZR01006149">
    <property type="protein sequence ID" value="KKM94366.1"/>
    <property type="molecule type" value="Genomic_DNA"/>
</dbReference>